<dbReference type="Proteomes" id="UP000177870">
    <property type="component" value="Chromosome"/>
</dbReference>
<dbReference type="InterPro" id="IPR051159">
    <property type="entry name" value="Hexapeptide_acetyltransf"/>
</dbReference>
<dbReference type="OrthoDB" id="9815592at2"/>
<proteinExistence type="predicted"/>
<name>A0A1D8TPP8_9CYAN</name>
<evidence type="ECO:0008006" key="5">
    <source>
        <dbReference type="Google" id="ProtNLM"/>
    </source>
</evidence>
<gene>
    <name evidence="3" type="ORF">BJP34_09050</name>
</gene>
<sequence>MTSKHEQFRFSAVSADSKSSFIKKYQDLVLGDRSWRRLLQYELLTLLVGQLPGALGLGLRRILYPQLFGSVGKNAIFGHHLTLRTPGRIHLGSNVVIDDYAVLSVRGFEDERIEIGDGVQIGRSAQLKTRAGSIFISAHANIGAECRIDSTTEVHIGQHCIFAGRCYLGGVSHQFDRTDIPIVQQPLATKGGVHIGDDVWLGAHVIVLDGVTIGTGAIVGAGAVVTKDIPAYAIAMGVPAQVRSWRKVELAESYQNASTEYKKP</sequence>
<dbReference type="PANTHER" id="PTHR23416">
    <property type="entry name" value="SIALIC ACID SYNTHASE-RELATED"/>
    <property type="match status" value="1"/>
</dbReference>
<dbReference type="PROSITE" id="PS00101">
    <property type="entry name" value="HEXAPEP_TRANSFERASES"/>
    <property type="match status" value="1"/>
</dbReference>
<dbReference type="InterPro" id="IPR011004">
    <property type="entry name" value="Trimer_LpxA-like_sf"/>
</dbReference>
<accession>A0A1D8TPP8</accession>
<dbReference type="AlphaFoldDB" id="A0A1D8TPP8"/>
<dbReference type="InterPro" id="IPR001451">
    <property type="entry name" value="Hexapep"/>
</dbReference>
<protein>
    <recommendedName>
        <fullName evidence="5">Acetyltransferase</fullName>
    </recommendedName>
</protein>
<dbReference type="Gene3D" id="2.160.10.10">
    <property type="entry name" value="Hexapeptide repeat proteins"/>
    <property type="match status" value="2"/>
</dbReference>
<dbReference type="EMBL" id="CP017599">
    <property type="protein sequence ID" value="AOW99584.1"/>
    <property type="molecule type" value="Genomic_DNA"/>
</dbReference>
<evidence type="ECO:0000313" key="4">
    <source>
        <dbReference type="Proteomes" id="UP000177870"/>
    </source>
</evidence>
<dbReference type="SUPFAM" id="SSF51161">
    <property type="entry name" value="Trimeric LpxA-like enzymes"/>
    <property type="match status" value="2"/>
</dbReference>
<dbReference type="RefSeq" id="WP_070392065.1">
    <property type="nucleotide sequence ID" value="NZ_CP017599.1"/>
</dbReference>
<evidence type="ECO:0000256" key="2">
    <source>
        <dbReference type="ARBA" id="ARBA00022737"/>
    </source>
</evidence>
<dbReference type="InterPro" id="IPR018357">
    <property type="entry name" value="Hexapep_transf_CS"/>
</dbReference>
<dbReference type="KEGG" id="mpro:BJP34_09050"/>
<dbReference type="GO" id="GO:0031470">
    <property type="term" value="C:carboxysome"/>
    <property type="evidence" value="ECO:0007669"/>
    <property type="project" value="UniProtKB-ARBA"/>
</dbReference>
<dbReference type="CDD" id="cd04647">
    <property type="entry name" value="LbH_MAT_like"/>
    <property type="match status" value="1"/>
</dbReference>
<keyword evidence="1" id="KW-0808">Transferase</keyword>
<dbReference type="Pfam" id="PF00132">
    <property type="entry name" value="Hexapep"/>
    <property type="match status" value="1"/>
</dbReference>
<dbReference type="PANTHER" id="PTHR23416:SF78">
    <property type="entry name" value="LIPOPOLYSACCHARIDE BIOSYNTHESIS O-ACETYL TRANSFERASE WBBJ-RELATED"/>
    <property type="match status" value="1"/>
</dbReference>
<keyword evidence="2" id="KW-0677">Repeat</keyword>
<evidence type="ECO:0000313" key="3">
    <source>
        <dbReference type="EMBL" id="AOW99584.1"/>
    </source>
</evidence>
<dbReference type="GO" id="GO:0043886">
    <property type="term" value="F:structural constituent of carboxysome shell"/>
    <property type="evidence" value="ECO:0007669"/>
    <property type="project" value="UniProtKB-ARBA"/>
</dbReference>
<reference evidence="4" key="1">
    <citation type="submission" date="2016-10" db="EMBL/GenBank/DDBJ databases">
        <title>Comparative genomics uncovers the prolific and rare metabolic potential of the cyanobacterial genus Moorea.</title>
        <authorList>
            <person name="Leao T."/>
            <person name="Castelao G."/>
            <person name="Korobeynikov A."/>
            <person name="Monroe E.A."/>
            <person name="Podell S."/>
            <person name="Glukhov E."/>
            <person name="Allen E."/>
            <person name="Gerwick W.H."/>
            <person name="Gerwick L."/>
        </authorList>
    </citation>
    <scope>NUCLEOTIDE SEQUENCE [LARGE SCALE GENOMIC DNA]</scope>
    <source>
        <strain evidence="4">PAL-8-15-08-1</strain>
    </source>
</reference>
<organism evidence="3 4">
    <name type="scientific">Moorena producens PAL-8-15-08-1</name>
    <dbReference type="NCBI Taxonomy" id="1458985"/>
    <lineage>
        <taxon>Bacteria</taxon>
        <taxon>Bacillati</taxon>
        <taxon>Cyanobacteriota</taxon>
        <taxon>Cyanophyceae</taxon>
        <taxon>Coleofasciculales</taxon>
        <taxon>Coleofasciculaceae</taxon>
        <taxon>Moorena</taxon>
    </lineage>
</organism>
<dbReference type="STRING" id="1458985.BJP34_09050"/>
<dbReference type="GO" id="GO:0016740">
    <property type="term" value="F:transferase activity"/>
    <property type="evidence" value="ECO:0007669"/>
    <property type="project" value="UniProtKB-KW"/>
</dbReference>
<evidence type="ECO:0000256" key="1">
    <source>
        <dbReference type="ARBA" id="ARBA00022679"/>
    </source>
</evidence>